<proteinExistence type="predicted"/>
<reference evidence="2" key="1">
    <citation type="submission" date="2023-01" db="EMBL/GenBank/DDBJ databases">
        <title>Key to firefly adult light organ development and bioluminescence: homeobox transcription factors regulate luciferase expression and transportation to peroxisome.</title>
        <authorList>
            <person name="Fu X."/>
        </authorList>
    </citation>
    <scope>NUCLEOTIDE SEQUENCE [LARGE SCALE GENOMIC DNA]</scope>
</reference>
<organism evidence="1 2">
    <name type="scientific">Aquatica leii</name>
    <dbReference type="NCBI Taxonomy" id="1421715"/>
    <lineage>
        <taxon>Eukaryota</taxon>
        <taxon>Metazoa</taxon>
        <taxon>Ecdysozoa</taxon>
        <taxon>Arthropoda</taxon>
        <taxon>Hexapoda</taxon>
        <taxon>Insecta</taxon>
        <taxon>Pterygota</taxon>
        <taxon>Neoptera</taxon>
        <taxon>Endopterygota</taxon>
        <taxon>Coleoptera</taxon>
        <taxon>Polyphaga</taxon>
        <taxon>Elateriformia</taxon>
        <taxon>Elateroidea</taxon>
        <taxon>Lampyridae</taxon>
        <taxon>Luciolinae</taxon>
        <taxon>Aquatica</taxon>
    </lineage>
</organism>
<evidence type="ECO:0000313" key="2">
    <source>
        <dbReference type="Proteomes" id="UP001353858"/>
    </source>
</evidence>
<gene>
    <name evidence="1" type="ORF">RN001_011742</name>
</gene>
<protein>
    <submittedName>
        <fullName evidence="1">Uncharacterized protein</fullName>
    </submittedName>
</protein>
<dbReference type="AlphaFoldDB" id="A0AAN7NXP5"/>
<dbReference type="EMBL" id="JARPUR010000005">
    <property type="protein sequence ID" value="KAK4875320.1"/>
    <property type="molecule type" value="Genomic_DNA"/>
</dbReference>
<name>A0AAN7NXP5_9COLE</name>
<keyword evidence="2" id="KW-1185">Reference proteome</keyword>
<dbReference type="Proteomes" id="UP001353858">
    <property type="component" value="Unassembled WGS sequence"/>
</dbReference>
<sequence>MLWFLTFALSICAGSIVVENEIRYEDIIQFSFELLSEYSTIAVISSNNWLPLEVYGINGNHSLAAFLFFDNVLNIASSKQILMGFIINANTVEEVLFVKNHTKSNSTIVIITEAINDTTENYFKFFSTAWTFTLKNLVIVQINKLNAEVKVYAFNPFLNVSTEFNINQSMQIKKFLTSKNYHQYTIKATLFETIPIAFIINGIYMGIDPLVIETINQTLNVSIVTHIPYDHEDFGYRLKNGTMAGAIKELYSKDSDIAFNQIVYA</sequence>
<accession>A0AAN7NXP5</accession>
<evidence type="ECO:0000313" key="1">
    <source>
        <dbReference type="EMBL" id="KAK4875320.1"/>
    </source>
</evidence>
<comment type="caution">
    <text evidence="1">The sequence shown here is derived from an EMBL/GenBank/DDBJ whole genome shotgun (WGS) entry which is preliminary data.</text>
</comment>
<dbReference type="Gene3D" id="3.40.190.10">
    <property type="entry name" value="Periplasmic binding protein-like II"/>
    <property type="match status" value="1"/>
</dbReference>